<evidence type="ECO:0000256" key="2">
    <source>
        <dbReference type="ARBA" id="ARBA00022692"/>
    </source>
</evidence>
<sequence>METKKKSKAIVWISYILQGIIVLMFLMGAFMNLSQNEEAIKGAIAMGYPRETMLYLGIVQLIAIILYAIPRTVTIGAILITGWLGGAVATHVIHKDPIFNLFFPVIFGIVVWGSIWLRNNKLKALLSN</sequence>
<evidence type="ECO:0000313" key="7">
    <source>
        <dbReference type="Proteomes" id="UP000670776"/>
    </source>
</evidence>
<keyword evidence="7" id="KW-1185">Reference proteome</keyword>
<feature type="transmembrane region" description="Helical" evidence="5">
    <location>
        <begin position="76"/>
        <end position="93"/>
    </location>
</feature>
<reference evidence="6 7" key="1">
    <citation type="submission" date="2021-04" db="EMBL/GenBank/DDBJ databases">
        <title>Mariniflexile gromovii gen. nov., sp. nov., a gliding bacterium isolated from the sea urchin Strongylocentrotus intermedius.</title>
        <authorList>
            <person name="Ko S."/>
            <person name="Le V."/>
            <person name="Ahn C.-Y."/>
            <person name="Oh H.-M."/>
        </authorList>
    </citation>
    <scope>NUCLEOTIDE SEQUENCE [LARGE SCALE GENOMIC DNA]</scope>
    <source>
        <strain evidence="6 7">KCTC 12570</strain>
    </source>
</reference>
<evidence type="ECO:0000313" key="6">
    <source>
        <dbReference type="EMBL" id="MBP0904239.1"/>
    </source>
</evidence>
<evidence type="ECO:0000256" key="3">
    <source>
        <dbReference type="ARBA" id="ARBA00022989"/>
    </source>
</evidence>
<proteinExistence type="predicted"/>
<dbReference type="Proteomes" id="UP000670776">
    <property type="component" value="Unassembled WGS sequence"/>
</dbReference>
<feature type="transmembrane region" description="Helical" evidence="5">
    <location>
        <begin position="53"/>
        <end position="69"/>
    </location>
</feature>
<name>A0ABS4BUH2_9FLAO</name>
<dbReference type="RefSeq" id="WP_209655136.1">
    <property type="nucleotide sequence ID" value="NZ_JAGJCB010000009.1"/>
</dbReference>
<evidence type="ECO:0000256" key="4">
    <source>
        <dbReference type="ARBA" id="ARBA00023136"/>
    </source>
</evidence>
<keyword evidence="2 5" id="KW-0812">Transmembrane</keyword>
<keyword evidence="3 5" id="KW-1133">Transmembrane helix</keyword>
<keyword evidence="4 5" id="KW-0472">Membrane</keyword>
<evidence type="ECO:0000256" key="1">
    <source>
        <dbReference type="ARBA" id="ARBA00004141"/>
    </source>
</evidence>
<dbReference type="EMBL" id="JAGJCB010000009">
    <property type="protein sequence ID" value="MBP0904239.1"/>
    <property type="molecule type" value="Genomic_DNA"/>
</dbReference>
<gene>
    <name evidence="6" type="ORF">J8H85_10400</name>
</gene>
<dbReference type="Pfam" id="PF13564">
    <property type="entry name" value="DoxX_2"/>
    <property type="match status" value="1"/>
</dbReference>
<accession>A0ABS4BUH2</accession>
<evidence type="ECO:0000256" key="5">
    <source>
        <dbReference type="SAM" id="Phobius"/>
    </source>
</evidence>
<organism evidence="6 7">
    <name type="scientific">Mariniflexile gromovii</name>
    <dbReference type="NCBI Taxonomy" id="362523"/>
    <lineage>
        <taxon>Bacteria</taxon>
        <taxon>Pseudomonadati</taxon>
        <taxon>Bacteroidota</taxon>
        <taxon>Flavobacteriia</taxon>
        <taxon>Flavobacteriales</taxon>
        <taxon>Flavobacteriaceae</taxon>
        <taxon>Mariniflexile</taxon>
    </lineage>
</organism>
<comment type="subcellular location">
    <subcellularLocation>
        <location evidence="1">Membrane</location>
        <topology evidence="1">Multi-pass membrane protein</topology>
    </subcellularLocation>
</comment>
<protein>
    <submittedName>
        <fullName evidence="6">DoxX family protein</fullName>
    </submittedName>
</protein>
<dbReference type="InterPro" id="IPR032808">
    <property type="entry name" value="DoxX"/>
</dbReference>
<feature type="transmembrane region" description="Helical" evidence="5">
    <location>
        <begin position="99"/>
        <end position="117"/>
    </location>
</feature>
<feature type="transmembrane region" description="Helical" evidence="5">
    <location>
        <begin position="12"/>
        <end position="33"/>
    </location>
</feature>
<comment type="caution">
    <text evidence="6">The sequence shown here is derived from an EMBL/GenBank/DDBJ whole genome shotgun (WGS) entry which is preliminary data.</text>
</comment>